<dbReference type="RefSeq" id="XP_052737107.1">
    <property type="nucleotide sequence ID" value="XM_052881147.1"/>
</dbReference>
<evidence type="ECO:0000256" key="3">
    <source>
        <dbReference type="ARBA" id="ARBA00022801"/>
    </source>
</evidence>
<dbReference type="PROSITE" id="PS51257">
    <property type="entry name" value="PROKAR_LIPOPROTEIN"/>
    <property type="match status" value="1"/>
</dbReference>
<dbReference type="InterPro" id="IPR033116">
    <property type="entry name" value="TRYPSIN_SER"/>
</dbReference>
<dbReference type="InterPro" id="IPR050430">
    <property type="entry name" value="Peptidase_S1"/>
</dbReference>
<dbReference type="PANTHER" id="PTHR24276">
    <property type="entry name" value="POLYSERASE-RELATED"/>
    <property type="match status" value="1"/>
</dbReference>
<gene>
    <name evidence="11" type="primary">LOC112054448</name>
</gene>
<keyword evidence="7" id="KW-1133">Transmembrane helix</keyword>
<feature type="transmembrane region" description="Helical" evidence="7">
    <location>
        <begin position="287"/>
        <end position="308"/>
    </location>
</feature>
<dbReference type="GeneID" id="112054448"/>
<dbReference type="PANTHER" id="PTHR24276:SF91">
    <property type="entry name" value="AT26814P-RELATED"/>
    <property type="match status" value="1"/>
</dbReference>
<dbReference type="InterPro" id="IPR009003">
    <property type="entry name" value="Peptidase_S1_PA"/>
</dbReference>
<organism evidence="10 11">
    <name type="scientific">Bicyclus anynana</name>
    <name type="common">Squinting bush brown butterfly</name>
    <dbReference type="NCBI Taxonomy" id="110368"/>
    <lineage>
        <taxon>Eukaryota</taxon>
        <taxon>Metazoa</taxon>
        <taxon>Ecdysozoa</taxon>
        <taxon>Arthropoda</taxon>
        <taxon>Hexapoda</taxon>
        <taxon>Insecta</taxon>
        <taxon>Pterygota</taxon>
        <taxon>Neoptera</taxon>
        <taxon>Endopterygota</taxon>
        <taxon>Lepidoptera</taxon>
        <taxon>Glossata</taxon>
        <taxon>Ditrysia</taxon>
        <taxon>Papilionoidea</taxon>
        <taxon>Nymphalidae</taxon>
        <taxon>Satyrinae</taxon>
        <taxon>Satyrini</taxon>
        <taxon>Mycalesina</taxon>
        <taxon>Bicyclus</taxon>
    </lineage>
</organism>
<dbReference type="PRINTS" id="PR00722">
    <property type="entry name" value="CHYMOTRYPSIN"/>
</dbReference>
<sequence length="310" mass="32471">MNKLCVIAVTVLLSACVAANGRQRHAFYRSVRGGGGGGRADGRRVFGGAAAALRECPAACALLDARGAVRCSGAVLRAHWALTAAHCVGPHVAYVKYNSRRPAAAGNVSAVLRLYRHPNYEVEQKDEGRGLDVTRLHHDVGLVRTRDAMAPAAFALRRHPARLLYGEEVQVFGFGRTERSALGEELFSVRLRLVPCDCDGWLHCVCGEHDGSRGVCSGDSGGPVLYNGYQIGVTSLGPAQCARAPGGTSVLTALAPYAAVLDATLSDAGELRMHVIARACVTSPPRAALVALAALAALAALCSSVVLLRV</sequence>
<evidence type="ECO:0000256" key="6">
    <source>
        <dbReference type="RuleBase" id="RU363034"/>
    </source>
</evidence>
<evidence type="ECO:0000256" key="8">
    <source>
        <dbReference type="SAM" id="SignalP"/>
    </source>
</evidence>
<evidence type="ECO:0000256" key="7">
    <source>
        <dbReference type="SAM" id="Phobius"/>
    </source>
</evidence>
<reference evidence="11" key="1">
    <citation type="submission" date="2025-08" db="UniProtKB">
        <authorList>
            <consortium name="RefSeq"/>
        </authorList>
    </citation>
    <scope>IDENTIFICATION</scope>
</reference>
<keyword evidence="8" id="KW-0732">Signal</keyword>
<feature type="chain" id="PRO_5046177173" evidence="8">
    <location>
        <begin position="20"/>
        <end position="310"/>
    </location>
</feature>
<dbReference type="InterPro" id="IPR043504">
    <property type="entry name" value="Peptidase_S1_PA_chymotrypsin"/>
</dbReference>
<dbReference type="Proteomes" id="UP001652582">
    <property type="component" value="Chromosome 4"/>
</dbReference>
<dbReference type="InterPro" id="IPR001254">
    <property type="entry name" value="Trypsin_dom"/>
</dbReference>
<dbReference type="PROSITE" id="PS50240">
    <property type="entry name" value="TRYPSIN_DOM"/>
    <property type="match status" value="1"/>
</dbReference>
<dbReference type="InterPro" id="IPR001314">
    <property type="entry name" value="Peptidase_S1A"/>
</dbReference>
<dbReference type="Gene3D" id="2.40.10.10">
    <property type="entry name" value="Trypsin-like serine proteases"/>
    <property type="match status" value="1"/>
</dbReference>
<keyword evidence="4 6" id="KW-0720">Serine protease</keyword>
<dbReference type="Pfam" id="PF00089">
    <property type="entry name" value="Trypsin"/>
    <property type="match status" value="1"/>
</dbReference>
<evidence type="ECO:0000313" key="10">
    <source>
        <dbReference type="Proteomes" id="UP001652582"/>
    </source>
</evidence>
<evidence type="ECO:0000256" key="5">
    <source>
        <dbReference type="ARBA" id="ARBA00023157"/>
    </source>
</evidence>
<keyword evidence="3 6" id="KW-0378">Hydrolase</keyword>
<evidence type="ECO:0000313" key="11">
    <source>
        <dbReference type="RefSeq" id="XP_052737107.1"/>
    </source>
</evidence>
<dbReference type="InterPro" id="IPR018114">
    <property type="entry name" value="TRYPSIN_HIS"/>
</dbReference>
<dbReference type="PROSITE" id="PS00135">
    <property type="entry name" value="TRYPSIN_SER"/>
    <property type="match status" value="1"/>
</dbReference>
<keyword evidence="10" id="KW-1185">Reference proteome</keyword>
<feature type="signal peptide" evidence="8">
    <location>
        <begin position="1"/>
        <end position="19"/>
    </location>
</feature>
<keyword evidence="5" id="KW-1015">Disulfide bond</keyword>
<name>A0ABM3LDH2_BICAN</name>
<evidence type="ECO:0000256" key="1">
    <source>
        <dbReference type="ARBA" id="ARBA00007664"/>
    </source>
</evidence>
<accession>A0ABM3LDH2</accession>
<evidence type="ECO:0000256" key="2">
    <source>
        <dbReference type="ARBA" id="ARBA00022670"/>
    </source>
</evidence>
<keyword evidence="2 6" id="KW-0645">Protease</keyword>
<proteinExistence type="inferred from homology"/>
<protein>
    <submittedName>
        <fullName evidence="11">Trypsin-1-like</fullName>
    </submittedName>
</protein>
<evidence type="ECO:0000256" key="4">
    <source>
        <dbReference type="ARBA" id="ARBA00022825"/>
    </source>
</evidence>
<keyword evidence="7" id="KW-0812">Transmembrane</keyword>
<dbReference type="SMART" id="SM00020">
    <property type="entry name" value="Tryp_SPc"/>
    <property type="match status" value="1"/>
</dbReference>
<dbReference type="PROSITE" id="PS00134">
    <property type="entry name" value="TRYPSIN_HIS"/>
    <property type="match status" value="1"/>
</dbReference>
<keyword evidence="7" id="KW-0472">Membrane</keyword>
<comment type="similarity">
    <text evidence="1">Belongs to the peptidase S1 family.</text>
</comment>
<dbReference type="SUPFAM" id="SSF50494">
    <property type="entry name" value="Trypsin-like serine proteases"/>
    <property type="match status" value="1"/>
</dbReference>
<feature type="domain" description="Peptidase S1" evidence="9">
    <location>
        <begin position="45"/>
        <end position="266"/>
    </location>
</feature>
<evidence type="ECO:0000259" key="9">
    <source>
        <dbReference type="PROSITE" id="PS50240"/>
    </source>
</evidence>